<keyword evidence="6 8" id="KW-0408">Iron</keyword>
<dbReference type="PANTHER" id="PTHR24305">
    <property type="entry name" value="CYTOCHROME P450"/>
    <property type="match status" value="1"/>
</dbReference>
<evidence type="ECO:0008006" key="12">
    <source>
        <dbReference type="Google" id="ProtNLM"/>
    </source>
</evidence>
<evidence type="ECO:0000256" key="1">
    <source>
        <dbReference type="ARBA" id="ARBA00001971"/>
    </source>
</evidence>
<evidence type="ECO:0000256" key="5">
    <source>
        <dbReference type="ARBA" id="ARBA00023002"/>
    </source>
</evidence>
<reference evidence="10 11" key="1">
    <citation type="journal article" date="2018" name="Evol. Lett.">
        <title>Horizontal gene cluster transfer increased hallucinogenic mushroom diversity.</title>
        <authorList>
            <person name="Reynolds H.T."/>
            <person name="Vijayakumar V."/>
            <person name="Gluck-Thaler E."/>
            <person name="Korotkin H.B."/>
            <person name="Matheny P.B."/>
            <person name="Slot J.C."/>
        </authorList>
    </citation>
    <scope>NUCLEOTIDE SEQUENCE [LARGE SCALE GENOMIC DNA]</scope>
    <source>
        <strain evidence="10 11">2631</strain>
    </source>
</reference>
<dbReference type="GO" id="GO:0005506">
    <property type="term" value="F:iron ion binding"/>
    <property type="evidence" value="ECO:0007669"/>
    <property type="project" value="InterPro"/>
</dbReference>
<keyword evidence="11" id="KW-1185">Reference proteome</keyword>
<dbReference type="CDD" id="cd11061">
    <property type="entry name" value="CYP67-like"/>
    <property type="match status" value="1"/>
</dbReference>
<keyword evidence="4 8" id="KW-0479">Metal-binding</keyword>
<comment type="similarity">
    <text evidence="3">Belongs to the cytochrome P450 family.</text>
</comment>
<dbReference type="OrthoDB" id="6692864at2759"/>
<evidence type="ECO:0000256" key="4">
    <source>
        <dbReference type="ARBA" id="ARBA00022723"/>
    </source>
</evidence>
<comment type="cofactor">
    <cofactor evidence="1 8">
        <name>heme</name>
        <dbReference type="ChEBI" id="CHEBI:30413"/>
    </cofactor>
</comment>
<dbReference type="InterPro" id="IPR002403">
    <property type="entry name" value="Cyt_P450_E_grp-IV"/>
</dbReference>
<dbReference type="InterPro" id="IPR001128">
    <property type="entry name" value="Cyt_P450"/>
</dbReference>
<dbReference type="InterPro" id="IPR050121">
    <property type="entry name" value="Cytochrome_P450_monoxygenase"/>
</dbReference>
<dbReference type="Pfam" id="PF00067">
    <property type="entry name" value="p450"/>
    <property type="match status" value="1"/>
</dbReference>
<gene>
    <name evidence="10" type="ORF">CVT25_004010</name>
</gene>
<comment type="caution">
    <text evidence="10">The sequence shown here is derived from an EMBL/GenBank/DDBJ whole genome shotgun (WGS) entry which is preliminary data.</text>
</comment>
<feature type="binding site" description="axial binding residue" evidence="8">
    <location>
        <position position="502"/>
    </location>
    <ligand>
        <name>heme</name>
        <dbReference type="ChEBI" id="CHEBI:30413"/>
    </ligand>
    <ligandPart>
        <name>Fe</name>
        <dbReference type="ChEBI" id="CHEBI:18248"/>
    </ligandPart>
</feature>
<evidence type="ECO:0000313" key="10">
    <source>
        <dbReference type="EMBL" id="PPQ83271.1"/>
    </source>
</evidence>
<name>A0A409WXS4_PSICY</name>
<keyword evidence="7" id="KW-0503">Monooxygenase</keyword>
<dbReference type="PRINTS" id="PR00465">
    <property type="entry name" value="EP450IV"/>
</dbReference>
<evidence type="ECO:0000313" key="11">
    <source>
        <dbReference type="Proteomes" id="UP000283269"/>
    </source>
</evidence>
<feature type="transmembrane region" description="Helical" evidence="9">
    <location>
        <begin position="12"/>
        <end position="31"/>
    </location>
</feature>
<sequence>MSPEIFGPPNTRFIDALLSAVLCGLGLHLLFNKFERQYLHLLKFALLFSPLAPLYIILPHYRGIALNVVLTAYGTTYATLLMSLIIYRLSPIHPLWKYPGPVLAKCTKFWGVYHSSTGCIHHTLSDLHRYYGSVVRTGPNELSFCDVDAIQPILGADGMGKGPVWDGRHSPKRKEVSLIGIRDTTEHLQRRKVWNRAFNISRIKKYEPILRVRVDQLVDALQDLSKTNAQVDLAEWMSSFAYDFMGDMAFGGFFELMRDGDVDGLWKLMEAGIRVNAYSQHIPWAAPVLYALPGLGKASARLIDFVTAMANKRIQRGMAFTGEDLSSHLLDEVSPSPKPMPLSVYSSDALLAVVAGSDTTATALSNMFFYILSDKTFFEELRNEIDANFPIKEGRIPADDSSKLSSMPYLNAVINEALRLQPPVPSGLQRAPDVGTGGKLIGSTFVPEGTGVYLPPYVIHRDERYFYPNPNAFWPERWLSGDPNTKTNQAAYIPYSVGPMNCAGKLLAQLELRVVLATLVQRFDMELKPQWNPLEWETNLQDFFVSTKGTLPVIIKPRVL</sequence>
<dbReference type="STRING" id="93625.A0A409WXS4"/>
<evidence type="ECO:0000256" key="2">
    <source>
        <dbReference type="ARBA" id="ARBA00005179"/>
    </source>
</evidence>
<organism evidence="10 11">
    <name type="scientific">Psilocybe cyanescens</name>
    <dbReference type="NCBI Taxonomy" id="93625"/>
    <lineage>
        <taxon>Eukaryota</taxon>
        <taxon>Fungi</taxon>
        <taxon>Dikarya</taxon>
        <taxon>Basidiomycota</taxon>
        <taxon>Agaricomycotina</taxon>
        <taxon>Agaricomycetes</taxon>
        <taxon>Agaricomycetidae</taxon>
        <taxon>Agaricales</taxon>
        <taxon>Agaricineae</taxon>
        <taxon>Strophariaceae</taxon>
        <taxon>Psilocybe</taxon>
    </lineage>
</organism>
<evidence type="ECO:0000256" key="6">
    <source>
        <dbReference type="ARBA" id="ARBA00023004"/>
    </source>
</evidence>
<dbReference type="Proteomes" id="UP000283269">
    <property type="component" value="Unassembled WGS sequence"/>
</dbReference>
<evidence type="ECO:0000256" key="7">
    <source>
        <dbReference type="ARBA" id="ARBA00023033"/>
    </source>
</evidence>
<comment type="pathway">
    <text evidence="2">Secondary metabolite biosynthesis.</text>
</comment>
<dbReference type="GO" id="GO:0004497">
    <property type="term" value="F:monooxygenase activity"/>
    <property type="evidence" value="ECO:0007669"/>
    <property type="project" value="UniProtKB-KW"/>
</dbReference>
<dbReference type="EMBL" id="NHYD01003030">
    <property type="protein sequence ID" value="PPQ83271.1"/>
    <property type="molecule type" value="Genomic_DNA"/>
</dbReference>
<evidence type="ECO:0000256" key="9">
    <source>
        <dbReference type="SAM" id="Phobius"/>
    </source>
</evidence>
<protein>
    <recommendedName>
        <fullName evidence="12">Cytochrome P450</fullName>
    </recommendedName>
</protein>
<feature type="transmembrane region" description="Helical" evidence="9">
    <location>
        <begin position="38"/>
        <end position="58"/>
    </location>
</feature>
<keyword evidence="9" id="KW-0472">Membrane</keyword>
<keyword evidence="9" id="KW-1133">Transmembrane helix</keyword>
<proteinExistence type="inferred from homology"/>
<keyword evidence="8" id="KW-0349">Heme</keyword>
<dbReference type="SUPFAM" id="SSF48264">
    <property type="entry name" value="Cytochrome P450"/>
    <property type="match status" value="1"/>
</dbReference>
<dbReference type="InterPro" id="IPR036396">
    <property type="entry name" value="Cyt_P450_sf"/>
</dbReference>
<feature type="transmembrane region" description="Helical" evidence="9">
    <location>
        <begin position="64"/>
        <end position="87"/>
    </location>
</feature>
<dbReference type="PRINTS" id="PR00385">
    <property type="entry name" value="P450"/>
</dbReference>
<dbReference type="AlphaFoldDB" id="A0A409WXS4"/>
<dbReference type="InParanoid" id="A0A409WXS4"/>
<keyword evidence="5" id="KW-0560">Oxidoreductase</keyword>
<dbReference type="Gene3D" id="1.10.630.10">
    <property type="entry name" value="Cytochrome P450"/>
    <property type="match status" value="1"/>
</dbReference>
<dbReference type="GO" id="GO:0020037">
    <property type="term" value="F:heme binding"/>
    <property type="evidence" value="ECO:0007669"/>
    <property type="project" value="InterPro"/>
</dbReference>
<evidence type="ECO:0000256" key="3">
    <source>
        <dbReference type="ARBA" id="ARBA00010617"/>
    </source>
</evidence>
<evidence type="ECO:0000256" key="8">
    <source>
        <dbReference type="PIRSR" id="PIRSR602403-1"/>
    </source>
</evidence>
<dbReference type="PANTHER" id="PTHR24305:SF187">
    <property type="entry name" value="P450, PUTATIVE (EUROFUNG)-RELATED"/>
    <property type="match status" value="1"/>
</dbReference>
<dbReference type="GO" id="GO:0016705">
    <property type="term" value="F:oxidoreductase activity, acting on paired donors, with incorporation or reduction of molecular oxygen"/>
    <property type="evidence" value="ECO:0007669"/>
    <property type="project" value="InterPro"/>
</dbReference>
<accession>A0A409WXS4</accession>
<keyword evidence="9" id="KW-0812">Transmembrane</keyword>